<keyword evidence="2" id="KW-1185">Reference proteome</keyword>
<proteinExistence type="predicted"/>
<protein>
    <submittedName>
        <fullName evidence="1">Uncharacterized protein</fullName>
    </submittedName>
</protein>
<sequence length="103" mass="11543">MEQIHGYTSTIRNKCSKSRAVTEYSNTIRTHENLGLRNSKITLPPVDMFLLAWFVSIEWNIEQKSIGGETRNFALLEWICVSPSLVCLGSSAGSSVEEQEGSY</sequence>
<accession>A0ABR1ZI88</accession>
<reference evidence="1 2" key="1">
    <citation type="journal article" date="2024" name="G3 (Bethesda)">
        <title>Genome assembly of Hibiscus sabdariffa L. provides insights into metabolisms of medicinal natural products.</title>
        <authorList>
            <person name="Kim T."/>
        </authorList>
    </citation>
    <scope>NUCLEOTIDE SEQUENCE [LARGE SCALE GENOMIC DNA]</scope>
    <source>
        <strain evidence="1">TK-2024</strain>
        <tissue evidence="1">Old leaves</tissue>
    </source>
</reference>
<gene>
    <name evidence="1" type="ORF">V6N12_031788</name>
</gene>
<dbReference type="Proteomes" id="UP001472677">
    <property type="component" value="Unassembled WGS sequence"/>
</dbReference>
<comment type="caution">
    <text evidence="1">The sequence shown here is derived from an EMBL/GenBank/DDBJ whole genome shotgun (WGS) entry which is preliminary data.</text>
</comment>
<dbReference type="EMBL" id="JBBPBM010002116">
    <property type="protein sequence ID" value="KAK8480106.1"/>
    <property type="molecule type" value="Genomic_DNA"/>
</dbReference>
<name>A0ABR1ZI88_9ROSI</name>
<evidence type="ECO:0000313" key="1">
    <source>
        <dbReference type="EMBL" id="KAK8480106.1"/>
    </source>
</evidence>
<evidence type="ECO:0000313" key="2">
    <source>
        <dbReference type="Proteomes" id="UP001472677"/>
    </source>
</evidence>
<organism evidence="1 2">
    <name type="scientific">Hibiscus sabdariffa</name>
    <name type="common">roselle</name>
    <dbReference type="NCBI Taxonomy" id="183260"/>
    <lineage>
        <taxon>Eukaryota</taxon>
        <taxon>Viridiplantae</taxon>
        <taxon>Streptophyta</taxon>
        <taxon>Embryophyta</taxon>
        <taxon>Tracheophyta</taxon>
        <taxon>Spermatophyta</taxon>
        <taxon>Magnoliopsida</taxon>
        <taxon>eudicotyledons</taxon>
        <taxon>Gunneridae</taxon>
        <taxon>Pentapetalae</taxon>
        <taxon>rosids</taxon>
        <taxon>malvids</taxon>
        <taxon>Malvales</taxon>
        <taxon>Malvaceae</taxon>
        <taxon>Malvoideae</taxon>
        <taxon>Hibiscus</taxon>
    </lineage>
</organism>